<feature type="transmembrane region" description="Helical" evidence="1">
    <location>
        <begin position="48"/>
        <end position="68"/>
    </location>
</feature>
<evidence type="ECO:0000313" key="3">
    <source>
        <dbReference type="Proteomes" id="UP001165124"/>
    </source>
</evidence>
<keyword evidence="1" id="KW-1133">Transmembrane helix</keyword>
<gene>
    <name evidence="2" type="ORF">Arub01_08660</name>
</gene>
<feature type="transmembrane region" description="Helical" evidence="1">
    <location>
        <begin position="89"/>
        <end position="111"/>
    </location>
</feature>
<feature type="transmembrane region" description="Helical" evidence="1">
    <location>
        <begin position="200"/>
        <end position="222"/>
    </location>
</feature>
<dbReference type="RefSeq" id="WP_157406691.1">
    <property type="nucleotide sequence ID" value="NZ_BSRZ01000001.1"/>
</dbReference>
<accession>A0A9W6PTL2</accession>
<name>A0A9W6PTL2_9ACTN</name>
<dbReference type="Proteomes" id="UP001165124">
    <property type="component" value="Unassembled WGS sequence"/>
</dbReference>
<dbReference type="AlphaFoldDB" id="A0A9W6PTL2"/>
<reference evidence="2" key="1">
    <citation type="submission" date="2023-02" db="EMBL/GenBank/DDBJ databases">
        <title>Actinomadura rubrobrunea NBRC 14622.</title>
        <authorList>
            <person name="Ichikawa N."/>
            <person name="Sato H."/>
            <person name="Tonouchi N."/>
        </authorList>
    </citation>
    <scope>NUCLEOTIDE SEQUENCE</scope>
    <source>
        <strain evidence="2">NBRC 14622</strain>
    </source>
</reference>
<feature type="transmembrane region" description="Helical" evidence="1">
    <location>
        <begin position="158"/>
        <end position="180"/>
    </location>
</feature>
<feature type="transmembrane region" description="Helical" evidence="1">
    <location>
        <begin position="123"/>
        <end position="146"/>
    </location>
</feature>
<dbReference type="EMBL" id="BSRZ01000001">
    <property type="protein sequence ID" value="GLW62622.1"/>
    <property type="molecule type" value="Genomic_DNA"/>
</dbReference>
<sequence>MIALVRFHVAGYVRSLRVLPPVIAVLLFSAVVLQGVGGDDARRLATGTFGDVAAFAFPVWAWTARLLLDTQPDEQRALSETAAPSRLAHVLAGPVAAYAVNLCLTGLLLAVPTAQALSAGVGGAVLAGAALNALVAACATVLGACASRAVVPHPGLSLLTLLGGVTAALLLSMSPLSWAAVPMVEWLRAAHDGPDGLVTAFPGLAVHLALWSAAVALVYIAARRNRP</sequence>
<keyword evidence="1" id="KW-0472">Membrane</keyword>
<protein>
    <submittedName>
        <fullName evidence="2">Uncharacterized protein</fullName>
    </submittedName>
</protein>
<keyword evidence="3" id="KW-1185">Reference proteome</keyword>
<organism evidence="2 3">
    <name type="scientific">Actinomadura rubrobrunea</name>
    <dbReference type="NCBI Taxonomy" id="115335"/>
    <lineage>
        <taxon>Bacteria</taxon>
        <taxon>Bacillati</taxon>
        <taxon>Actinomycetota</taxon>
        <taxon>Actinomycetes</taxon>
        <taxon>Streptosporangiales</taxon>
        <taxon>Thermomonosporaceae</taxon>
        <taxon>Actinomadura</taxon>
    </lineage>
</organism>
<evidence type="ECO:0000313" key="2">
    <source>
        <dbReference type="EMBL" id="GLW62622.1"/>
    </source>
</evidence>
<comment type="caution">
    <text evidence="2">The sequence shown here is derived from an EMBL/GenBank/DDBJ whole genome shotgun (WGS) entry which is preliminary data.</text>
</comment>
<evidence type="ECO:0000256" key="1">
    <source>
        <dbReference type="SAM" id="Phobius"/>
    </source>
</evidence>
<keyword evidence="1" id="KW-0812">Transmembrane</keyword>
<proteinExistence type="predicted"/>